<accession>A0A9Q4EIW0</accession>
<dbReference type="AlphaFoldDB" id="A0A9Q4EIW0"/>
<gene>
    <name evidence="1" type="ORF">MOF03_08115</name>
</gene>
<sequence>MTKDEEALVLFQSSVSVCYANTTTKAKTVRKRTNDLKPTVLFQCHI</sequence>
<evidence type="ECO:0000313" key="2">
    <source>
        <dbReference type="Proteomes" id="UP001073053"/>
    </source>
</evidence>
<name>A0A9Q4EIW0_9BACI</name>
<evidence type="ECO:0000313" key="1">
    <source>
        <dbReference type="EMBL" id="MCY9184621.1"/>
    </source>
</evidence>
<comment type="caution">
    <text evidence="1">The sequence shown here is derived from an EMBL/GenBank/DDBJ whole genome shotgun (WGS) entry which is preliminary data.</text>
</comment>
<reference evidence="1" key="1">
    <citation type="submission" date="2022-02" db="EMBL/GenBank/DDBJ databases">
        <title>Crop Bioprotection Bacillus Genome Sequencing.</title>
        <authorList>
            <person name="Dunlap C."/>
        </authorList>
    </citation>
    <scope>NUCLEOTIDE SEQUENCE</scope>
    <source>
        <strain evidence="1">EC49O2N-C10</strain>
    </source>
</reference>
<dbReference type="RefSeq" id="WP_180948929.1">
    <property type="nucleotide sequence ID" value="NZ_JAHLNF010000003.1"/>
</dbReference>
<dbReference type="EMBL" id="JALAWA010000003">
    <property type="protein sequence ID" value="MCY9184621.1"/>
    <property type="molecule type" value="Genomic_DNA"/>
</dbReference>
<dbReference type="Proteomes" id="UP001073053">
    <property type="component" value="Unassembled WGS sequence"/>
</dbReference>
<organism evidence="1 2">
    <name type="scientific">Bacillus halotolerans</name>
    <dbReference type="NCBI Taxonomy" id="260554"/>
    <lineage>
        <taxon>Bacteria</taxon>
        <taxon>Bacillati</taxon>
        <taxon>Bacillota</taxon>
        <taxon>Bacilli</taxon>
        <taxon>Bacillales</taxon>
        <taxon>Bacillaceae</taxon>
        <taxon>Bacillus</taxon>
    </lineage>
</organism>
<proteinExistence type="predicted"/>
<protein>
    <submittedName>
        <fullName evidence="1">Uncharacterized protein</fullName>
    </submittedName>
</protein>